<keyword evidence="2" id="KW-1185">Reference proteome</keyword>
<name>A0ABR2EPB9_9ROSI</name>
<dbReference type="EMBL" id="JBBPBM010000011">
    <property type="protein sequence ID" value="KAK8563860.1"/>
    <property type="molecule type" value="Genomic_DNA"/>
</dbReference>
<dbReference type="Proteomes" id="UP001472677">
    <property type="component" value="Unassembled WGS sequence"/>
</dbReference>
<sequence length="105" mass="11741">MLCSSFTAHDKKKIVWLMGGTKIYMCIVQGICMVGTKLLSKTCWINNSNTPLCLQQIKKQHDNGPRGHRCQCRRMCSFVASPGRLRDSFCSNTVPSSVLSFLSPL</sequence>
<organism evidence="1 2">
    <name type="scientific">Hibiscus sabdariffa</name>
    <name type="common">roselle</name>
    <dbReference type="NCBI Taxonomy" id="183260"/>
    <lineage>
        <taxon>Eukaryota</taxon>
        <taxon>Viridiplantae</taxon>
        <taxon>Streptophyta</taxon>
        <taxon>Embryophyta</taxon>
        <taxon>Tracheophyta</taxon>
        <taxon>Spermatophyta</taxon>
        <taxon>Magnoliopsida</taxon>
        <taxon>eudicotyledons</taxon>
        <taxon>Gunneridae</taxon>
        <taxon>Pentapetalae</taxon>
        <taxon>rosids</taxon>
        <taxon>malvids</taxon>
        <taxon>Malvales</taxon>
        <taxon>Malvaceae</taxon>
        <taxon>Malvoideae</taxon>
        <taxon>Hibiscus</taxon>
    </lineage>
</organism>
<evidence type="ECO:0000313" key="1">
    <source>
        <dbReference type="EMBL" id="KAK8563860.1"/>
    </source>
</evidence>
<proteinExistence type="predicted"/>
<reference evidence="1 2" key="1">
    <citation type="journal article" date="2024" name="G3 (Bethesda)">
        <title>Genome assembly of Hibiscus sabdariffa L. provides insights into metabolisms of medicinal natural products.</title>
        <authorList>
            <person name="Kim T."/>
        </authorList>
    </citation>
    <scope>NUCLEOTIDE SEQUENCE [LARGE SCALE GENOMIC DNA]</scope>
    <source>
        <strain evidence="1">TK-2024</strain>
        <tissue evidence="1">Old leaves</tissue>
    </source>
</reference>
<gene>
    <name evidence="1" type="ORF">V6N12_035996</name>
</gene>
<accession>A0ABR2EPB9</accession>
<comment type="caution">
    <text evidence="1">The sequence shown here is derived from an EMBL/GenBank/DDBJ whole genome shotgun (WGS) entry which is preliminary data.</text>
</comment>
<evidence type="ECO:0000313" key="2">
    <source>
        <dbReference type="Proteomes" id="UP001472677"/>
    </source>
</evidence>
<protein>
    <submittedName>
        <fullName evidence="1">Uncharacterized protein</fullName>
    </submittedName>
</protein>